<keyword evidence="3" id="KW-0515">Mutator protein</keyword>
<protein>
    <recommendedName>
        <fullName evidence="13">8-oxo-dGTP diphosphatase</fullName>
        <ecNumber evidence="12">3.6.1.55</ecNumber>
    </recommendedName>
    <alternativeName>
        <fullName evidence="16">7,8-dihydro-8-oxoguanine-triphosphatase</fullName>
    </alternativeName>
    <alternativeName>
        <fullName evidence="15">Mutator protein MutT</fullName>
    </alternativeName>
    <alternativeName>
        <fullName evidence="14">dGTP pyrophosphohydrolase</fullName>
    </alternativeName>
</protein>
<comment type="catalytic activity">
    <reaction evidence="10">
        <text>8-oxo-dGTP + H2O = 8-oxo-dGMP + diphosphate + H(+)</text>
        <dbReference type="Rhea" id="RHEA:31575"/>
        <dbReference type="ChEBI" id="CHEBI:15377"/>
        <dbReference type="ChEBI" id="CHEBI:15378"/>
        <dbReference type="ChEBI" id="CHEBI:33019"/>
        <dbReference type="ChEBI" id="CHEBI:63224"/>
        <dbReference type="ChEBI" id="CHEBI:77896"/>
        <dbReference type="EC" id="3.6.1.55"/>
    </reaction>
</comment>
<proteinExistence type="inferred from homology"/>
<feature type="domain" description="Nudix hydrolase" evidence="17">
    <location>
        <begin position="5"/>
        <end position="147"/>
    </location>
</feature>
<gene>
    <name evidence="18" type="ORF">HT578_04250</name>
</gene>
<organism evidence="18 19">
    <name type="scientific">Novosphingobium decolorationis</name>
    <dbReference type="NCBI Taxonomy" id="2698673"/>
    <lineage>
        <taxon>Bacteria</taxon>
        <taxon>Pseudomonadati</taxon>
        <taxon>Pseudomonadota</taxon>
        <taxon>Alphaproteobacteria</taxon>
        <taxon>Sphingomonadales</taxon>
        <taxon>Sphingomonadaceae</taxon>
        <taxon>Novosphingobium</taxon>
    </lineage>
</organism>
<dbReference type="Pfam" id="PF00293">
    <property type="entry name" value="NUDIX"/>
    <property type="match status" value="1"/>
</dbReference>
<evidence type="ECO:0000256" key="5">
    <source>
        <dbReference type="ARBA" id="ARBA00022723"/>
    </source>
</evidence>
<dbReference type="PROSITE" id="PS51462">
    <property type="entry name" value="NUDIX"/>
    <property type="match status" value="1"/>
</dbReference>
<dbReference type="Proteomes" id="UP000677126">
    <property type="component" value="Chromosome"/>
</dbReference>
<dbReference type="PANTHER" id="PTHR47707:SF1">
    <property type="entry name" value="NUDIX HYDROLASE FAMILY PROTEIN"/>
    <property type="match status" value="1"/>
</dbReference>
<dbReference type="InterPro" id="IPR000086">
    <property type="entry name" value="NUDIX_hydrolase_dom"/>
</dbReference>
<evidence type="ECO:0000256" key="12">
    <source>
        <dbReference type="ARBA" id="ARBA00038905"/>
    </source>
</evidence>
<dbReference type="SUPFAM" id="SSF55811">
    <property type="entry name" value="Nudix"/>
    <property type="match status" value="1"/>
</dbReference>
<evidence type="ECO:0000256" key="1">
    <source>
        <dbReference type="ARBA" id="ARBA00001946"/>
    </source>
</evidence>
<evidence type="ECO:0000256" key="4">
    <source>
        <dbReference type="ARBA" id="ARBA00022705"/>
    </source>
</evidence>
<evidence type="ECO:0000313" key="19">
    <source>
        <dbReference type="Proteomes" id="UP000677126"/>
    </source>
</evidence>
<evidence type="ECO:0000256" key="6">
    <source>
        <dbReference type="ARBA" id="ARBA00022763"/>
    </source>
</evidence>
<keyword evidence="6" id="KW-0227">DNA damage</keyword>
<dbReference type="InterPro" id="IPR047127">
    <property type="entry name" value="MutT-like"/>
</dbReference>
<name>A0ABX8EBW3_9SPHN</name>
<keyword evidence="9" id="KW-0234">DNA repair</keyword>
<evidence type="ECO:0000313" key="18">
    <source>
        <dbReference type="EMBL" id="QVM86014.1"/>
    </source>
</evidence>
<comment type="cofactor">
    <cofactor evidence="1">
        <name>Mg(2+)</name>
        <dbReference type="ChEBI" id="CHEBI:18420"/>
    </cofactor>
</comment>
<evidence type="ECO:0000256" key="11">
    <source>
        <dbReference type="ARBA" id="ARBA00036904"/>
    </source>
</evidence>
<evidence type="ECO:0000256" key="10">
    <source>
        <dbReference type="ARBA" id="ARBA00035861"/>
    </source>
</evidence>
<keyword evidence="8" id="KW-0460">Magnesium</keyword>
<comment type="catalytic activity">
    <reaction evidence="11">
        <text>8-oxo-GTP + H2O = 8-oxo-GMP + diphosphate + H(+)</text>
        <dbReference type="Rhea" id="RHEA:67616"/>
        <dbReference type="ChEBI" id="CHEBI:15377"/>
        <dbReference type="ChEBI" id="CHEBI:15378"/>
        <dbReference type="ChEBI" id="CHEBI:33019"/>
        <dbReference type="ChEBI" id="CHEBI:143553"/>
        <dbReference type="ChEBI" id="CHEBI:145694"/>
    </reaction>
</comment>
<keyword evidence="5" id="KW-0479">Metal-binding</keyword>
<evidence type="ECO:0000256" key="13">
    <source>
        <dbReference type="ARBA" id="ARBA00040794"/>
    </source>
</evidence>
<evidence type="ECO:0000256" key="16">
    <source>
        <dbReference type="ARBA" id="ARBA00042798"/>
    </source>
</evidence>
<accession>A0ABX8EBW3</accession>
<evidence type="ECO:0000256" key="14">
    <source>
        <dbReference type="ARBA" id="ARBA00041592"/>
    </source>
</evidence>
<sequence length="161" mass="17072">MEKNLTPLVVVAVALVDAQGQVLMQQRPEGTMHAGLWEFPGGKVDPGESAEEAAVREMHEELAVRLDPASLVSVGFSSGLLGAENAGGAASAASGRRALVLLLYAARAWEGAPVSQEGGQAQWYAAQSLGELAMPPLDYPLADALKIWLKHDFSEKYADRC</sequence>
<dbReference type="Gene3D" id="3.90.79.10">
    <property type="entry name" value="Nucleoside Triphosphate Pyrophosphohydrolase"/>
    <property type="match status" value="1"/>
</dbReference>
<keyword evidence="4" id="KW-0235">DNA replication</keyword>
<dbReference type="PRINTS" id="PR00502">
    <property type="entry name" value="NUDIXFAMILY"/>
</dbReference>
<evidence type="ECO:0000256" key="7">
    <source>
        <dbReference type="ARBA" id="ARBA00022801"/>
    </source>
</evidence>
<dbReference type="PANTHER" id="PTHR47707">
    <property type="entry name" value="8-OXO-DGTP DIPHOSPHATASE"/>
    <property type="match status" value="1"/>
</dbReference>
<keyword evidence="7" id="KW-0378">Hydrolase</keyword>
<dbReference type="InterPro" id="IPR015797">
    <property type="entry name" value="NUDIX_hydrolase-like_dom_sf"/>
</dbReference>
<evidence type="ECO:0000256" key="2">
    <source>
        <dbReference type="ARBA" id="ARBA00005582"/>
    </source>
</evidence>
<dbReference type="InterPro" id="IPR020476">
    <property type="entry name" value="Nudix_hydrolase"/>
</dbReference>
<dbReference type="EC" id="3.6.1.55" evidence="12"/>
<evidence type="ECO:0000256" key="8">
    <source>
        <dbReference type="ARBA" id="ARBA00022842"/>
    </source>
</evidence>
<evidence type="ECO:0000259" key="17">
    <source>
        <dbReference type="PROSITE" id="PS51462"/>
    </source>
</evidence>
<dbReference type="EMBL" id="CP054856">
    <property type="protein sequence ID" value="QVM86014.1"/>
    <property type="molecule type" value="Genomic_DNA"/>
</dbReference>
<evidence type="ECO:0000256" key="15">
    <source>
        <dbReference type="ARBA" id="ARBA00041979"/>
    </source>
</evidence>
<keyword evidence="19" id="KW-1185">Reference proteome</keyword>
<reference evidence="18 19" key="1">
    <citation type="journal article" date="2021" name="Int. J. Syst. Evol. Microbiol.">
        <title>Novosphingobium decolorationis sp. nov., an aniline blue-decolourizing bacterium isolated from East Pacific sediment.</title>
        <authorList>
            <person name="Chen X."/>
            <person name="Dong B."/>
            <person name="Chen T."/>
            <person name="Ren N."/>
            <person name="Wang J."/>
            <person name="Xu Y."/>
            <person name="Yang J."/>
            <person name="Zhu S."/>
            <person name="Chen J."/>
        </authorList>
    </citation>
    <scope>NUCLEOTIDE SEQUENCE [LARGE SCALE GENOMIC DNA]</scope>
    <source>
        <strain evidence="18 19">502str22</strain>
    </source>
</reference>
<evidence type="ECO:0000256" key="9">
    <source>
        <dbReference type="ARBA" id="ARBA00023204"/>
    </source>
</evidence>
<comment type="similarity">
    <text evidence="2">Belongs to the Nudix hydrolase family.</text>
</comment>
<evidence type="ECO:0000256" key="3">
    <source>
        <dbReference type="ARBA" id="ARBA00022457"/>
    </source>
</evidence>